<organism evidence="1">
    <name type="scientific">Phaeomonas parva</name>
    <dbReference type="NCBI Taxonomy" id="124430"/>
    <lineage>
        <taxon>Eukaryota</taxon>
        <taxon>Sar</taxon>
        <taxon>Stramenopiles</taxon>
        <taxon>Ochrophyta</taxon>
        <taxon>Pinguiophyceae</taxon>
        <taxon>Pinguiochrysidales</taxon>
        <taxon>Pinguiochrysidaceae</taxon>
        <taxon>Phaeomonas</taxon>
    </lineage>
</organism>
<evidence type="ECO:0008006" key="2">
    <source>
        <dbReference type="Google" id="ProtNLM"/>
    </source>
</evidence>
<gene>
    <name evidence="1" type="ORF">PPAR1163_LOCUS6553</name>
</gene>
<dbReference type="InterPro" id="IPR013083">
    <property type="entry name" value="Znf_RING/FYVE/PHD"/>
</dbReference>
<proteinExistence type="predicted"/>
<dbReference type="GO" id="GO:0016567">
    <property type="term" value="P:protein ubiquitination"/>
    <property type="evidence" value="ECO:0007669"/>
    <property type="project" value="InterPro"/>
</dbReference>
<protein>
    <recommendedName>
        <fullName evidence="2">RING-type domain-containing protein</fullName>
    </recommendedName>
</protein>
<dbReference type="InterPro" id="IPR031127">
    <property type="entry name" value="E3_UB_ligase_RBR"/>
</dbReference>
<dbReference type="GO" id="GO:0004842">
    <property type="term" value="F:ubiquitin-protein transferase activity"/>
    <property type="evidence" value="ECO:0007669"/>
    <property type="project" value="InterPro"/>
</dbReference>
<dbReference type="AlphaFoldDB" id="A0A7S1TVC5"/>
<reference evidence="1" key="1">
    <citation type="submission" date="2021-01" db="EMBL/GenBank/DDBJ databases">
        <authorList>
            <person name="Corre E."/>
            <person name="Pelletier E."/>
            <person name="Niang G."/>
            <person name="Scheremetjew M."/>
            <person name="Finn R."/>
            <person name="Kale V."/>
            <person name="Holt S."/>
            <person name="Cochrane G."/>
            <person name="Meng A."/>
            <person name="Brown T."/>
            <person name="Cohen L."/>
        </authorList>
    </citation>
    <scope>NUCLEOTIDE SEQUENCE</scope>
    <source>
        <strain evidence="1">CCMP2877</strain>
    </source>
</reference>
<evidence type="ECO:0000313" key="1">
    <source>
        <dbReference type="EMBL" id="CAD9248194.1"/>
    </source>
</evidence>
<sequence>MGQACSWLARRVRGRRHPQFQRQVLRVRVSNAIASELWLFFNGGGPALSIPPKCENFEDVVDLAFHPDSFELYTKSPVHLVKKWSDPFAQQTGVLIVDITDGDAGKIAEDLAAATVQSHWREHRRLRRRAAAVVLQNRVARRVYRRRVAAGRVIKRELLRPWLAKRRAIHVVLQKIVRGWLQRRKFTCPICYETLARACFTNMCRANARPNMPNPTNSKHCEVCRSCARRYINVQVDDGKICFTCPLSGGIITKEDIDRVCGPAAGLKFLENRNIMHSKRLLALNAGAEDHSFTRWCEQHTRACPGCYVIIFRYAGCDHMACRCGYSFNWSTAPRVGMGA</sequence>
<dbReference type="SUPFAM" id="SSF57850">
    <property type="entry name" value="RING/U-box"/>
    <property type="match status" value="1"/>
</dbReference>
<dbReference type="EMBL" id="HBGJ01010553">
    <property type="protein sequence ID" value="CAD9248194.1"/>
    <property type="molecule type" value="Transcribed_RNA"/>
</dbReference>
<dbReference type="CDD" id="cd20336">
    <property type="entry name" value="Rcat_RBR"/>
    <property type="match status" value="1"/>
</dbReference>
<accession>A0A7S1TVC5</accession>
<dbReference type="Gene3D" id="1.20.120.1750">
    <property type="match status" value="1"/>
</dbReference>
<name>A0A7S1TVC5_9STRA</name>
<dbReference type="PANTHER" id="PTHR11685">
    <property type="entry name" value="RBR FAMILY RING FINGER AND IBR DOMAIN-CONTAINING"/>
    <property type="match status" value="1"/>
</dbReference>
<dbReference type="Gene3D" id="3.30.40.10">
    <property type="entry name" value="Zinc/RING finger domain, C3HC4 (zinc finger)"/>
    <property type="match status" value="1"/>
</dbReference>